<dbReference type="InterPro" id="IPR013320">
    <property type="entry name" value="ConA-like_dom_sf"/>
</dbReference>
<dbReference type="Pfam" id="PF17851">
    <property type="entry name" value="GH43_C2"/>
    <property type="match status" value="1"/>
</dbReference>
<accession>A0A3N2S1B5</accession>
<dbReference type="CDD" id="cd09001">
    <property type="entry name" value="GH43_FsAxh1-like"/>
    <property type="match status" value="1"/>
</dbReference>
<evidence type="ECO:0000256" key="6">
    <source>
        <dbReference type="RuleBase" id="RU361187"/>
    </source>
</evidence>
<dbReference type="EMBL" id="RHFN01000013">
    <property type="protein sequence ID" value="ROU13298.1"/>
    <property type="molecule type" value="Genomic_DNA"/>
</dbReference>
<dbReference type="Gene3D" id="2.60.120.200">
    <property type="match status" value="1"/>
</dbReference>
<dbReference type="OrthoDB" id="9801455at2"/>
<dbReference type="InterPro" id="IPR006710">
    <property type="entry name" value="Glyco_hydro_43"/>
</dbReference>
<gene>
    <name evidence="8" type="ORF">EB837_13655</name>
</gene>
<dbReference type="SUPFAM" id="SSF75005">
    <property type="entry name" value="Arabinanase/levansucrase/invertase"/>
    <property type="match status" value="1"/>
</dbReference>
<organism evidence="8 9">
    <name type="scientific">Kluyvera ascorbata</name>
    <dbReference type="NCBI Taxonomy" id="51288"/>
    <lineage>
        <taxon>Bacteria</taxon>
        <taxon>Pseudomonadati</taxon>
        <taxon>Pseudomonadota</taxon>
        <taxon>Gammaproteobacteria</taxon>
        <taxon>Enterobacterales</taxon>
        <taxon>Enterobacteriaceae</taxon>
        <taxon>Kluyvera</taxon>
    </lineage>
</organism>
<dbReference type="Proteomes" id="UP000268051">
    <property type="component" value="Unassembled WGS sequence"/>
</dbReference>
<evidence type="ECO:0000256" key="4">
    <source>
        <dbReference type="PIRSR" id="PIRSR606710-1"/>
    </source>
</evidence>
<dbReference type="PANTHER" id="PTHR42812:SF12">
    <property type="entry name" value="BETA-XYLOSIDASE-RELATED"/>
    <property type="match status" value="1"/>
</dbReference>
<reference evidence="8 9" key="1">
    <citation type="submission" date="2018-10" db="EMBL/GenBank/DDBJ databases">
        <title>Horizontal transference of carbapenem resistance between Klebsiella pneumoniae and Kluyvera ascorbata during abdominal infection: a case report.</title>
        <authorList>
            <person name="Raro O.H.F."/>
            <person name="Lima-Morales D."/>
            <person name="Barth A.L."/>
            <person name="Paim T.G.S."/>
            <person name="Mott M.P."/>
            <person name="Riche C.V.W."/>
            <person name="Teixeira U.F."/>
            <person name="Waechter F."/>
            <person name="Dias C.A.G."/>
        </authorList>
    </citation>
    <scope>NUCLEOTIDE SEQUENCE [LARGE SCALE GENOMIC DNA]</scope>
    <source>
        <strain evidence="8 9">OT2</strain>
    </source>
</reference>
<dbReference type="GO" id="GO:0005975">
    <property type="term" value="P:carbohydrate metabolic process"/>
    <property type="evidence" value="ECO:0007669"/>
    <property type="project" value="InterPro"/>
</dbReference>
<dbReference type="RefSeq" id="WP_123651591.1">
    <property type="nucleotide sequence ID" value="NZ_RHFN01000013.1"/>
</dbReference>
<keyword evidence="2 6" id="KW-0378">Hydrolase</keyword>
<comment type="similarity">
    <text evidence="1 6">Belongs to the glycosyl hydrolase 43 family.</text>
</comment>
<name>A0A3N2S1B5_9ENTR</name>
<dbReference type="AlphaFoldDB" id="A0A3N2S1B5"/>
<dbReference type="Gene3D" id="2.115.10.20">
    <property type="entry name" value="Glycosyl hydrolase domain, family 43"/>
    <property type="match status" value="1"/>
</dbReference>
<evidence type="ECO:0000313" key="9">
    <source>
        <dbReference type="Proteomes" id="UP000268051"/>
    </source>
</evidence>
<feature type="active site" description="Proton acceptor" evidence="4">
    <location>
        <position position="16"/>
    </location>
</feature>
<dbReference type="SUPFAM" id="SSF49899">
    <property type="entry name" value="Concanavalin A-like lectins/glucanases"/>
    <property type="match status" value="1"/>
</dbReference>
<proteinExistence type="inferred from homology"/>
<evidence type="ECO:0000256" key="2">
    <source>
        <dbReference type="ARBA" id="ARBA00022801"/>
    </source>
</evidence>
<feature type="active site" description="Proton donor" evidence="4">
    <location>
        <position position="181"/>
    </location>
</feature>
<dbReference type="PANTHER" id="PTHR42812">
    <property type="entry name" value="BETA-XYLOSIDASE"/>
    <property type="match status" value="1"/>
</dbReference>
<evidence type="ECO:0000313" key="8">
    <source>
        <dbReference type="EMBL" id="ROU13298.1"/>
    </source>
</evidence>
<keyword evidence="3 6" id="KW-0326">Glycosidase</keyword>
<evidence type="ECO:0000256" key="3">
    <source>
        <dbReference type="ARBA" id="ARBA00023295"/>
    </source>
</evidence>
<evidence type="ECO:0000256" key="1">
    <source>
        <dbReference type="ARBA" id="ARBA00009865"/>
    </source>
</evidence>
<comment type="caution">
    <text evidence="8">The sequence shown here is derived from an EMBL/GenBank/DDBJ whole genome shotgun (WGS) entry which is preliminary data.</text>
</comment>
<protein>
    <submittedName>
        <fullName evidence="8">Glycoside hydrolase</fullName>
    </submittedName>
</protein>
<dbReference type="GO" id="GO:0004553">
    <property type="term" value="F:hydrolase activity, hydrolyzing O-glycosyl compounds"/>
    <property type="evidence" value="ECO:0007669"/>
    <property type="project" value="InterPro"/>
</dbReference>
<dbReference type="InterPro" id="IPR051795">
    <property type="entry name" value="Glycosyl_Hydrlase_43"/>
</dbReference>
<feature type="site" description="Important for catalytic activity, responsible for pKa modulation of the active site Glu and correct orientation of both the proton donor and substrate" evidence="5">
    <location>
        <position position="123"/>
    </location>
</feature>
<dbReference type="InterPro" id="IPR041542">
    <property type="entry name" value="GH43_C2"/>
</dbReference>
<evidence type="ECO:0000256" key="5">
    <source>
        <dbReference type="PIRSR" id="PIRSR606710-2"/>
    </source>
</evidence>
<dbReference type="InterPro" id="IPR023296">
    <property type="entry name" value="Glyco_hydro_beta-prop_sf"/>
</dbReference>
<evidence type="ECO:0000259" key="7">
    <source>
        <dbReference type="Pfam" id="PF17851"/>
    </source>
</evidence>
<dbReference type="Pfam" id="PF04616">
    <property type="entry name" value="Glyco_hydro_43"/>
    <property type="match status" value="1"/>
</dbReference>
<sequence length="504" mass="56609">MPLLYQNPIIHSDYADPDVIRTGDDFWMVASSFHQLPGLPLLHSRDLIHWQIVNHIVKRLPSPEYDTPQPGKGIWAPSIRYHDGQFWVFYSLPDDGIFVTHASDPLGEWSEPYCLVAEPGWIDPCPFWDDDGRAWLVHAFAFSRSGVKNKLQLLEMAPDASRLLDDGRMIFDGTPSHPTLEGPKLYKRAGEYWLFAPAGGVKRGWQTVMRAPTLRGPWQSRDVLHQGSSAVNGPHQGAWVELENGESWFFHFQDKGVYGRIIHLQPLCWMKDGWPQIGEPLNDSGKGQPVLRYKRPALPFSPCQIQTSDNFVNGQPGPQWQWQANPHPFWLAEGRVGLLLRCVPTPESTSLYALPQSLLQLFPAERFSVRTTLELTVGQYGDEAGVMVYGQRFASLSVVREAHGLQLSLSHGWGDDRGEWHHDVVSVAMLASETSVELGFDVGYDGIVHFGYRDVRDEWQIITPVFSAGAGKWIGARMGIYARGLQGGLNGCARFTSFAVTIKQ</sequence>
<feature type="domain" description="Beta-xylosidase C-terminal Concanavalin A-like" evidence="7">
    <location>
        <begin position="308"/>
        <end position="500"/>
    </location>
</feature>